<sequence>MTIDIRICQFLALTAKSTTGVSYVHQYQNYFANQQITYGGKKYEFAPFRAEGSISSLNGDNGLLQVLFPNVELIVRLLDAGNGNRLSTLLLTTQWLTNADTFTPNVQTEYYVGVGASLNETTIELRFRSAIDSVSSNFPARTLTRELVGPLPLDSQLYLQ</sequence>
<accession>A0A6J5NCI3</accession>
<gene>
    <name evidence="1" type="ORF">UFOVP649_109</name>
</gene>
<protein>
    <submittedName>
        <fullName evidence="1">Uncharacterized protein</fullName>
    </submittedName>
</protein>
<name>A0A6J5NCI3_9CAUD</name>
<dbReference type="EMBL" id="LR796624">
    <property type="protein sequence ID" value="CAB4155211.1"/>
    <property type="molecule type" value="Genomic_DNA"/>
</dbReference>
<proteinExistence type="predicted"/>
<organism evidence="1">
    <name type="scientific">uncultured Caudovirales phage</name>
    <dbReference type="NCBI Taxonomy" id="2100421"/>
    <lineage>
        <taxon>Viruses</taxon>
        <taxon>Duplodnaviria</taxon>
        <taxon>Heunggongvirae</taxon>
        <taxon>Uroviricota</taxon>
        <taxon>Caudoviricetes</taxon>
        <taxon>Peduoviridae</taxon>
        <taxon>Maltschvirus</taxon>
        <taxon>Maltschvirus maltsch</taxon>
    </lineage>
</organism>
<reference evidence="1" key="1">
    <citation type="submission" date="2020-04" db="EMBL/GenBank/DDBJ databases">
        <authorList>
            <person name="Chiriac C."/>
            <person name="Salcher M."/>
            <person name="Ghai R."/>
            <person name="Kavagutti S V."/>
        </authorList>
    </citation>
    <scope>NUCLEOTIDE SEQUENCE</scope>
</reference>
<evidence type="ECO:0000313" key="1">
    <source>
        <dbReference type="EMBL" id="CAB4155211.1"/>
    </source>
</evidence>